<accession>A0ABT9VD75</accession>
<dbReference type="RefSeq" id="WP_306974858.1">
    <property type="nucleotide sequence ID" value="NZ_JAUSTQ010000002.1"/>
</dbReference>
<evidence type="ECO:0000256" key="1">
    <source>
        <dbReference type="ARBA" id="ARBA00023125"/>
    </source>
</evidence>
<dbReference type="SMART" id="SM00530">
    <property type="entry name" value="HTH_XRE"/>
    <property type="match status" value="1"/>
</dbReference>
<dbReference type="PANTHER" id="PTHR46558:SF14">
    <property type="entry name" value="HTH-TYPE TRANSCRIPTIONAL REGULATOR ANSR"/>
    <property type="match status" value="1"/>
</dbReference>
<keyword evidence="1" id="KW-0238">DNA-binding</keyword>
<evidence type="ECO:0000313" key="3">
    <source>
        <dbReference type="EMBL" id="MDQ0158854.1"/>
    </source>
</evidence>
<dbReference type="PROSITE" id="PS50943">
    <property type="entry name" value="HTH_CROC1"/>
    <property type="match status" value="1"/>
</dbReference>
<name>A0ABT9VD75_9BACI</name>
<protein>
    <submittedName>
        <fullName evidence="3">Transcriptional regulator with XRE-family HTH domain</fullName>
    </submittedName>
</protein>
<evidence type="ECO:0000313" key="4">
    <source>
        <dbReference type="Proteomes" id="UP001224359"/>
    </source>
</evidence>
<feature type="domain" description="HTH cro/C1-type" evidence="2">
    <location>
        <begin position="8"/>
        <end position="62"/>
    </location>
</feature>
<reference evidence="3 4" key="1">
    <citation type="submission" date="2023-07" db="EMBL/GenBank/DDBJ databases">
        <title>Genomic Encyclopedia of Type Strains, Phase IV (KMG-IV): sequencing the most valuable type-strain genomes for metagenomic binning, comparative biology and taxonomic classification.</title>
        <authorList>
            <person name="Goeker M."/>
        </authorList>
    </citation>
    <scope>NUCLEOTIDE SEQUENCE [LARGE SCALE GENOMIC DNA]</scope>
    <source>
        <strain evidence="3 4">DSM 16460</strain>
    </source>
</reference>
<gene>
    <name evidence="3" type="ORF">J2S77_000810</name>
</gene>
<dbReference type="CDD" id="cd00093">
    <property type="entry name" value="HTH_XRE"/>
    <property type="match status" value="1"/>
</dbReference>
<evidence type="ECO:0000259" key="2">
    <source>
        <dbReference type="PROSITE" id="PS50943"/>
    </source>
</evidence>
<dbReference type="Proteomes" id="UP001224359">
    <property type="component" value="Unassembled WGS sequence"/>
</dbReference>
<proteinExistence type="predicted"/>
<dbReference type="Gene3D" id="1.10.260.40">
    <property type="entry name" value="lambda repressor-like DNA-binding domains"/>
    <property type="match status" value="1"/>
</dbReference>
<organism evidence="3 4">
    <name type="scientific">Alkalibacillus salilacus</name>
    <dbReference type="NCBI Taxonomy" id="284582"/>
    <lineage>
        <taxon>Bacteria</taxon>
        <taxon>Bacillati</taxon>
        <taxon>Bacillota</taxon>
        <taxon>Bacilli</taxon>
        <taxon>Bacillales</taxon>
        <taxon>Bacillaceae</taxon>
        <taxon>Alkalibacillus</taxon>
    </lineage>
</organism>
<dbReference type="InterPro" id="IPR010982">
    <property type="entry name" value="Lambda_DNA-bd_dom_sf"/>
</dbReference>
<sequence>MNKFSHRLKKLREKENMSREILANKLGVSYSTIAKYESGVREPDFSTLEKLSSVLDVTVDYLLGKTDKEQGNDFDPIAEHNRLLEKYGIEDSGFFDIEKWKEMTPEQLRELESYFNYIYSKSKGTDDSN</sequence>
<comment type="caution">
    <text evidence="3">The sequence shown here is derived from an EMBL/GenBank/DDBJ whole genome shotgun (WGS) entry which is preliminary data.</text>
</comment>
<dbReference type="EMBL" id="JAUSTQ010000002">
    <property type="protein sequence ID" value="MDQ0158854.1"/>
    <property type="molecule type" value="Genomic_DNA"/>
</dbReference>
<dbReference type="SUPFAM" id="SSF47413">
    <property type="entry name" value="lambda repressor-like DNA-binding domains"/>
    <property type="match status" value="1"/>
</dbReference>
<dbReference type="InterPro" id="IPR001387">
    <property type="entry name" value="Cro/C1-type_HTH"/>
</dbReference>
<dbReference type="Pfam" id="PF01381">
    <property type="entry name" value="HTH_3"/>
    <property type="match status" value="1"/>
</dbReference>
<dbReference type="PANTHER" id="PTHR46558">
    <property type="entry name" value="TRACRIPTIONAL REGULATORY PROTEIN-RELATED-RELATED"/>
    <property type="match status" value="1"/>
</dbReference>
<keyword evidence="4" id="KW-1185">Reference proteome</keyword>